<accession>A0ABW3SYF3</accession>
<protein>
    <submittedName>
        <fullName evidence="2">DUF3299 domain-containing protein</fullName>
    </submittedName>
</protein>
<keyword evidence="3" id="KW-1185">Reference proteome</keyword>
<proteinExistence type="predicted"/>
<dbReference type="EMBL" id="JBHTLQ010000002">
    <property type="protein sequence ID" value="MFD1189136.1"/>
    <property type="molecule type" value="Genomic_DNA"/>
</dbReference>
<evidence type="ECO:0000313" key="3">
    <source>
        <dbReference type="Proteomes" id="UP001597216"/>
    </source>
</evidence>
<comment type="caution">
    <text evidence="2">The sequence shown here is derived from an EMBL/GenBank/DDBJ whole genome shotgun (WGS) entry which is preliminary data.</text>
</comment>
<reference evidence="3" key="1">
    <citation type="journal article" date="2019" name="Int. J. Syst. Evol. Microbiol.">
        <title>The Global Catalogue of Microorganisms (GCM) 10K type strain sequencing project: providing services to taxonomists for standard genome sequencing and annotation.</title>
        <authorList>
            <consortium name="The Broad Institute Genomics Platform"/>
            <consortium name="The Broad Institute Genome Sequencing Center for Infectious Disease"/>
            <person name="Wu L."/>
            <person name="Ma J."/>
        </authorList>
    </citation>
    <scope>NUCLEOTIDE SEQUENCE [LARGE SCALE GENOMIC DNA]</scope>
    <source>
        <strain evidence="3">CCUG 55074</strain>
    </source>
</reference>
<feature type="chain" id="PRO_5045458046" evidence="1">
    <location>
        <begin position="27"/>
        <end position="170"/>
    </location>
</feature>
<feature type="signal peptide" evidence="1">
    <location>
        <begin position="1"/>
        <end position="26"/>
    </location>
</feature>
<evidence type="ECO:0000256" key="1">
    <source>
        <dbReference type="SAM" id="SignalP"/>
    </source>
</evidence>
<dbReference type="RefSeq" id="WP_377352051.1">
    <property type="nucleotide sequence ID" value="NZ_JBHTLQ010000002.1"/>
</dbReference>
<name>A0ABW3SYF3_9CAUL</name>
<evidence type="ECO:0000313" key="2">
    <source>
        <dbReference type="EMBL" id="MFD1189136.1"/>
    </source>
</evidence>
<dbReference type="Proteomes" id="UP001597216">
    <property type="component" value="Unassembled WGS sequence"/>
</dbReference>
<gene>
    <name evidence="2" type="ORF">ACFQ27_00970</name>
</gene>
<dbReference type="Pfam" id="PF11736">
    <property type="entry name" value="DUF3299"/>
    <property type="match status" value="1"/>
</dbReference>
<dbReference type="InterPro" id="IPR021727">
    <property type="entry name" value="DUF3299"/>
</dbReference>
<keyword evidence="1" id="KW-0732">Signal</keyword>
<dbReference type="Gene3D" id="2.40.50.870">
    <property type="entry name" value="Protein of unknown function (DUF3299)"/>
    <property type="match status" value="1"/>
</dbReference>
<organism evidence="2 3">
    <name type="scientific">Phenylobacterium conjunctum</name>
    <dbReference type="NCBI Taxonomy" id="1298959"/>
    <lineage>
        <taxon>Bacteria</taxon>
        <taxon>Pseudomonadati</taxon>
        <taxon>Pseudomonadota</taxon>
        <taxon>Alphaproteobacteria</taxon>
        <taxon>Caulobacterales</taxon>
        <taxon>Caulobacteraceae</taxon>
        <taxon>Phenylobacterium</taxon>
    </lineage>
</organism>
<sequence length="170" mass="18272">MARPQVSPLFAGLALVLALLADPAAAQSQAKARPAAPTESVWKPAATPPGGVAWSVLESTKEITRTGKDGFLYSKPAFTPEVLALRGKSIRVSGYMMPLQNGKTQTHFILLAYPPDCPFHLNPAPMQFIEVKTTKPIAFDYGVKTIEGALLLSGEDEGGVFYRIYDGKPL</sequence>